<dbReference type="Proteomes" id="UP000031561">
    <property type="component" value="Unassembled WGS sequence"/>
</dbReference>
<evidence type="ECO:0000313" key="1">
    <source>
        <dbReference type="EMBL" id="MCM1984011.1"/>
    </source>
</evidence>
<accession>A0ABD4T6B5</accession>
<gene>
    <name evidence="1" type="ORF">QQ91_0014400</name>
</gene>
<proteinExistence type="predicted"/>
<sequence length="153" mass="17687">MKYPITDGYSDCWQTAFIRDHFLSLGHGAWQGYLTQGRGMVACEVMDAIPLGWSRDQSLIQYIPAAAVPRYLQPYRLPDSLIHRLMDALQTYSPRQDILISVRKDQQIEVDWLQNLAIDPPDCHRQVCNRWDEFHLDPLSILRTELGGDETDI</sequence>
<dbReference type="EMBL" id="JTHE03000083">
    <property type="protein sequence ID" value="MCM1984011.1"/>
    <property type="molecule type" value="Genomic_DNA"/>
</dbReference>
<evidence type="ECO:0000313" key="2">
    <source>
        <dbReference type="Proteomes" id="UP000031561"/>
    </source>
</evidence>
<comment type="caution">
    <text evidence="1">The sequence shown here is derived from an EMBL/GenBank/DDBJ whole genome shotgun (WGS) entry which is preliminary data.</text>
</comment>
<dbReference type="AlphaFoldDB" id="A0ABD4T6B5"/>
<dbReference type="RefSeq" id="WP_166282881.1">
    <property type="nucleotide sequence ID" value="NZ_JTHE03000083.1"/>
</dbReference>
<keyword evidence="2" id="KW-1185">Reference proteome</keyword>
<name>A0ABD4T6B5_9CYAN</name>
<protein>
    <submittedName>
        <fullName evidence="1">Uncharacterized protein</fullName>
    </submittedName>
</protein>
<reference evidence="1 2" key="1">
    <citation type="journal article" date="2015" name="Genome Announc.">
        <title>Draft Genome Sequence of Filamentous Marine Cyanobacterium Lyngbya confervoides Strain BDU141951.</title>
        <authorList>
            <person name="Chandrababunaidu M.M."/>
            <person name="Sen D."/>
            <person name="Tripathy S."/>
        </authorList>
    </citation>
    <scope>NUCLEOTIDE SEQUENCE [LARGE SCALE GENOMIC DNA]</scope>
    <source>
        <strain evidence="1 2">BDU141951</strain>
    </source>
</reference>
<organism evidence="1 2">
    <name type="scientific">Lyngbya confervoides BDU141951</name>
    <dbReference type="NCBI Taxonomy" id="1574623"/>
    <lineage>
        <taxon>Bacteria</taxon>
        <taxon>Bacillati</taxon>
        <taxon>Cyanobacteriota</taxon>
        <taxon>Cyanophyceae</taxon>
        <taxon>Oscillatoriophycideae</taxon>
        <taxon>Oscillatoriales</taxon>
        <taxon>Microcoleaceae</taxon>
        <taxon>Lyngbya</taxon>
    </lineage>
</organism>